<dbReference type="SMART" id="SM00385">
    <property type="entry name" value="CYCLIN"/>
    <property type="match status" value="1"/>
</dbReference>
<dbReference type="SUPFAM" id="SSF47954">
    <property type="entry name" value="Cyclin-like"/>
    <property type="match status" value="2"/>
</dbReference>
<dbReference type="Pfam" id="PF00134">
    <property type="entry name" value="Cyclin_N"/>
    <property type="match status" value="1"/>
</dbReference>
<evidence type="ECO:0000256" key="3">
    <source>
        <dbReference type="ARBA" id="ARBA00023306"/>
    </source>
</evidence>
<dbReference type="PROSITE" id="PS00292">
    <property type="entry name" value="CYCLINS"/>
    <property type="match status" value="1"/>
</dbReference>
<organism evidence="7 8">
    <name type="scientific">Penstemon davidsonii</name>
    <dbReference type="NCBI Taxonomy" id="160366"/>
    <lineage>
        <taxon>Eukaryota</taxon>
        <taxon>Viridiplantae</taxon>
        <taxon>Streptophyta</taxon>
        <taxon>Embryophyta</taxon>
        <taxon>Tracheophyta</taxon>
        <taxon>Spermatophyta</taxon>
        <taxon>Magnoliopsida</taxon>
        <taxon>eudicotyledons</taxon>
        <taxon>Gunneridae</taxon>
        <taxon>Pentapetalae</taxon>
        <taxon>asterids</taxon>
        <taxon>lamiids</taxon>
        <taxon>Lamiales</taxon>
        <taxon>Plantaginaceae</taxon>
        <taxon>Cheloneae</taxon>
        <taxon>Penstemon</taxon>
    </lineage>
</organism>
<dbReference type="InterPro" id="IPR004367">
    <property type="entry name" value="Cyclin_C-dom"/>
</dbReference>
<dbReference type="InterPro" id="IPR036915">
    <property type="entry name" value="Cyclin-like_sf"/>
</dbReference>
<evidence type="ECO:0000313" key="8">
    <source>
        <dbReference type="Proteomes" id="UP001291926"/>
    </source>
</evidence>
<dbReference type="Gene3D" id="1.10.472.10">
    <property type="entry name" value="Cyclin-like"/>
    <property type="match status" value="2"/>
</dbReference>
<evidence type="ECO:0000256" key="1">
    <source>
        <dbReference type="ARBA" id="ARBA00022618"/>
    </source>
</evidence>
<keyword evidence="2 4" id="KW-0195">Cyclin</keyword>
<keyword evidence="1" id="KW-0132">Cell division</keyword>
<evidence type="ECO:0000259" key="6">
    <source>
        <dbReference type="SMART" id="SM00385"/>
    </source>
</evidence>
<dbReference type="EMBL" id="JAYDYQ010002687">
    <property type="protein sequence ID" value="KAK4479852.1"/>
    <property type="molecule type" value="Genomic_DNA"/>
</dbReference>
<name>A0ABR0CSI4_9LAMI</name>
<feature type="non-terminal residue" evidence="7">
    <location>
        <position position="596"/>
    </location>
</feature>
<evidence type="ECO:0000256" key="5">
    <source>
        <dbReference type="SAM" id="MobiDB-lite"/>
    </source>
</evidence>
<feature type="region of interest" description="Disordered" evidence="5">
    <location>
        <begin position="197"/>
        <end position="217"/>
    </location>
</feature>
<evidence type="ECO:0000256" key="4">
    <source>
        <dbReference type="RuleBase" id="RU000383"/>
    </source>
</evidence>
<feature type="compositionally biased region" description="Acidic residues" evidence="5">
    <location>
        <begin position="285"/>
        <end position="295"/>
    </location>
</feature>
<comment type="caution">
    <text evidence="7">The sequence shown here is derived from an EMBL/GenBank/DDBJ whole genome shotgun (WGS) entry which is preliminary data.</text>
</comment>
<feature type="region of interest" description="Disordered" evidence="5">
    <location>
        <begin position="280"/>
        <end position="302"/>
    </location>
</feature>
<comment type="similarity">
    <text evidence="4">Belongs to the cyclin family.</text>
</comment>
<protein>
    <recommendedName>
        <fullName evidence="6">Cyclin-like domain-containing protein</fullName>
    </recommendedName>
</protein>
<evidence type="ECO:0000256" key="2">
    <source>
        <dbReference type="ARBA" id="ARBA00023127"/>
    </source>
</evidence>
<feature type="domain" description="Cyclin-like" evidence="6">
    <location>
        <begin position="418"/>
        <end position="505"/>
    </location>
</feature>
<sequence length="596" mass="67070">MIVGPTITTASYKYSPFLNRLTQFTQNTIRHTKFHTSLGKEVNSFALHSSTMKRKLASRATDEEALSSVSGAEKQQHLQFTKRQLRSRLPRRRRLHISPLIILSNTAAADLSHSAAEVTEEVSCNSSVASVSNHKPPPLPPANFRYELRRLATRSNYRNEITKFDEPLEVSENSCVESCSGANDVRELFKLKSANVEESEAEGGGGEVSKSEVSSAPPRFPLAENDVVRISVNENSAVEIVRDDVVSEYNNNLLENDSVSVDNSAVYCLDLACSEKFSNGASIGDGDEEEEEEEQNSSSSGSFVEVLSDLEYTPSIWSYTSGSQFSEADEKCSPCFQLFSQFKQQLCRSTFSLAACADDCSSPEFTLLGLVDEEDEESYRMLMKRERRQVYLRDYAEEYCNTTDYGHLVIQQRLHMVHWIVEQATTNKLQMETMFLGVSFLDRFLAKGYFKNIRNLQIAGIACLALATRIEENQPYNCVRTETFYVGWAAYGRSEVVAMEWLVQEVLNFQCFLPTLYNFLWFYLKAARANKNVEKTAKYLAVLALMGHQQLCYWPSTVAAGLVILASIAAKEDASCHLITAIHVRQKDKDLPECIK</sequence>
<evidence type="ECO:0000313" key="7">
    <source>
        <dbReference type="EMBL" id="KAK4479852.1"/>
    </source>
</evidence>
<dbReference type="InterPro" id="IPR039361">
    <property type="entry name" value="Cyclin"/>
</dbReference>
<dbReference type="InterPro" id="IPR006671">
    <property type="entry name" value="Cyclin_N"/>
</dbReference>
<reference evidence="7 8" key="1">
    <citation type="journal article" date="2023" name="bioRxiv">
        <title>Genome report: Whole genome sequence and annotation of Penstemon davidsonii.</title>
        <authorList>
            <person name="Ostevik K.L."/>
            <person name="Alabady M."/>
            <person name="Zhang M."/>
            <person name="Rausher M.D."/>
        </authorList>
    </citation>
    <scope>NUCLEOTIDE SEQUENCE [LARGE SCALE GENOMIC DNA]</scope>
    <source>
        <strain evidence="7">DNT005</strain>
        <tissue evidence="7">Whole leaf</tissue>
    </source>
</reference>
<accession>A0ABR0CSI4</accession>
<dbReference type="InterPro" id="IPR013763">
    <property type="entry name" value="Cyclin-like_dom"/>
</dbReference>
<keyword evidence="8" id="KW-1185">Reference proteome</keyword>
<keyword evidence="3" id="KW-0131">Cell cycle</keyword>
<proteinExistence type="inferred from homology"/>
<dbReference type="InterPro" id="IPR048258">
    <property type="entry name" value="Cyclins_cyclin-box"/>
</dbReference>
<gene>
    <name evidence="7" type="ORF">RD792_015395</name>
</gene>
<dbReference type="Proteomes" id="UP001291926">
    <property type="component" value="Unassembled WGS sequence"/>
</dbReference>
<dbReference type="PANTHER" id="PTHR10177">
    <property type="entry name" value="CYCLINS"/>
    <property type="match status" value="1"/>
</dbReference>
<dbReference type="Pfam" id="PF02984">
    <property type="entry name" value="Cyclin_C"/>
    <property type="match status" value="1"/>
</dbReference>